<organism evidence="3 4">
    <name type="scientific">Stylonychia lemnae</name>
    <name type="common">Ciliate</name>
    <dbReference type="NCBI Taxonomy" id="5949"/>
    <lineage>
        <taxon>Eukaryota</taxon>
        <taxon>Sar</taxon>
        <taxon>Alveolata</taxon>
        <taxon>Ciliophora</taxon>
        <taxon>Intramacronucleata</taxon>
        <taxon>Spirotrichea</taxon>
        <taxon>Stichotrichia</taxon>
        <taxon>Sporadotrichida</taxon>
        <taxon>Oxytrichidae</taxon>
        <taxon>Stylonychinae</taxon>
        <taxon>Stylonychia</taxon>
    </lineage>
</organism>
<dbReference type="GO" id="GO:0005634">
    <property type="term" value="C:nucleus"/>
    <property type="evidence" value="ECO:0007669"/>
    <property type="project" value="TreeGrafter"/>
</dbReference>
<dbReference type="Proteomes" id="UP000039865">
    <property type="component" value="Unassembled WGS sequence"/>
</dbReference>
<sequence length="706" mass="82553">MDQPKRVKRKGICKRALRPMDIYAKPIQLTYQGKESFKSTFGGIVSLIVILSLLSVSAYKVNDMILKKQTSVKKNTLVSISNSYAPPEVLSEKNITIAFMLSDFFAENTFNDPFYGKFILRQSEIYIRKNETDGTNYREFIDYYIPFSKCIVGKNFFYPNAEEVKQYGLQNYFCPDWQNLTLQGNWYSPVYKCLTLLFERCKGPNCASDDQFSKWIDGKWIQEIIISSYFDIANYENPVKYFLDDTYLAIEYNRTTYNSMYFKKDILKLSDSLVGIFDDVQEEYFYQMSHTRYFTSSDTGGFGHGVHFYQDIRLDKEYDIYERQVYSFSSLLQDIGGFYNSLFFIGLFVFGKFQNSIFFSSLISKLYQIEQVKKVKRRDSDQDNSVDLESTSGKIFDPKASVRRLNTTTSKHFSSTLMEDLKNSKWSLGKVHIRKLIDYLGYRWRLSITAQDIFNFTFQRLYICCKGKPKKVDTEISRRKIHLYNKGVNKIVRELDAINLMNKLRKLDLLLSLFLNKDQSYLLQYQKKHLIQEADSSSEEENKTQSIILRKFSDGYVKRNQANHLQKRLENILTQFTKANELSLIDKKIIHGLISKKNFTFNDNESVSTGQKNKDQFPSSSDYNRFMIDGDGEKGQAYQINDNNHVDNNKDEPPKIKLSFVPQVVPKNKKILQKKQFKKRSENDVKRDVKAKKVTVGLRDIILSDD</sequence>
<dbReference type="PANTHER" id="PTHR31398">
    <property type="entry name" value="MEIOTIC NUCLEAR DIVISION PROTEIN 1 HOMOLOG"/>
    <property type="match status" value="1"/>
</dbReference>
<evidence type="ECO:0000256" key="2">
    <source>
        <dbReference type="SAM" id="Phobius"/>
    </source>
</evidence>
<evidence type="ECO:0000256" key="1">
    <source>
        <dbReference type="SAM" id="MobiDB-lite"/>
    </source>
</evidence>
<feature type="transmembrane region" description="Helical" evidence="2">
    <location>
        <begin position="41"/>
        <end position="59"/>
    </location>
</feature>
<keyword evidence="2" id="KW-0472">Membrane</keyword>
<keyword evidence="4" id="KW-1185">Reference proteome</keyword>
<feature type="compositionally biased region" description="Polar residues" evidence="1">
    <location>
        <begin position="604"/>
        <end position="623"/>
    </location>
</feature>
<dbReference type="OrthoDB" id="290621at2759"/>
<protein>
    <submittedName>
        <fullName evidence="3">Uncharacterized protein</fullName>
    </submittedName>
</protein>
<dbReference type="AlphaFoldDB" id="A0A078ANX1"/>
<feature type="region of interest" description="Disordered" evidence="1">
    <location>
        <begin position="604"/>
        <end position="628"/>
    </location>
</feature>
<dbReference type="GO" id="GO:0007131">
    <property type="term" value="P:reciprocal meiotic recombination"/>
    <property type="evidence" value="ECO:0007669"/>
    <property type="project" value="TreeGrafter"/>
</dbReference>
<dbReference type="PANTHER" id="PTHR31398:SF0">
    <property type="entry name" value="MEIOTIC NUCLEAR DIVISION PROTEIN 1 HOMOLOG"/>
    <property type="match status" value="1"/>
</dbReference>
<evidence type="ECO:0000313" key="4">
    <source>
        <dbReference type="Proteomes" id="UP000039865"/>
    </source>
</evidence>
<keyword evidence="2" id="KW-0812">Transmembrane</keyword>
<accession>A0A078ANX1</accession>
<keyword evidence="2" id="KW-1133">Transmembrane helix</keyword>
<proteinExistence type="predicted"/>
<evidence type="ECO:0000313" key="3">
    <source>
        <dbReference type="EMBL" id="CDW82658.1"/>
    </source>
</evidence>
<name>A0A078ANX1_STYLE</name>
<dbReference type="EMBL" id="CCKQ01011114">
    <property type="protein sequence ID" value="CDW82658.1"/>
    <property type="molecule type" value="Genomic_DNA"/>
</dbReference>
<reference evidence="3 4" key="1">
    <citation type="submission" date="2014-06" db="EMBL/GenBank/DDBJ databases">
        <authorList>
            <person name="Swart Estienne"/>
        </authorList>
    </citation>
    <scope>NUCLEOTIDE SEQUENCE [LARGE SCALE GENOMIC DNA]</scope>
    <source>
        <strain evidence="3 4">130c</strain>
    </source>
</reference>
<gene>
    <name evidence="3" type="primary">Contig13897.g14834</name>
    <name evidence="3" type="ORF">STYLEM_11691</name>
</gene>
<dbReference type="OMA" id="CMIVAIV"/>
<dbReference type="InParanoid" id="A0A078ANX1"/>